<comment type="caution">
    <text evidence="2">The sequence shown here is derived from an EMBL/GenBank/DDBJ whole genome shotgun (WGS) entry which is preliminary data.</text>
</comment>
<dbReference type="EMBL" id="JAJVCY010000076">
    <property type="protein sequence ID" value="MCV3290746.1"/>
    <property type="molecule type" value="Genomic_DNA"/>
</dbReference>
<feature type="non-terminal residue" evidence="2">
    <location>
        <position position="1"/>
    </location>
</feature>
<dbReference type="AlphaFoldDB" id="A0AAW5RSR0"/>
<feature type="region of interest" description="Disordered" evidence="1">
    <location>
        <begin position="26"/>
        <end position="61"/>
    </location>
</feature>
<organism evidence="2 3">
    <name type="scientific">Aeromonas media</name>
    <dbReference type="NCBI Taxonomy" id="651"/>
    <lineage>
        <taxon>Bacteria</taxon>
        <taxon>Pseudomonadati</taxon>
        <taxon>Pseudomonadota</taxon>
        <taxon>Gammaproteobacteria</taxon>
        <taxon>Aeromonadales</taxon>
        <taxon>Aeromonadaceae</taxon>
        <taxon>Aeromonas</taxon>
    </lineage>
</organism>
<protein>
    <submittedName>
        <fullName evidence="2">Electron transport complex subunit RsxC</fullName>
    </submittedName>
</protein>
<evidence type="ECO:0000313" key="2">
    <source>
        <dbReference type="EMBL" id="MCV3290746.1"/>
    </source>
</evidence>
<feature type="compositionally biased region" description="Low complexity" evidence="1">
    <location>
        <begin position="48"/>
        <end position="61"/>
    </location>
</feature>
<reference evidence="2" key="1">
    <citation type="submission" date="2022-01" db="EMBL/GenBank/DDBJ databases">
        <title>Comparison of Fish pathogen Aeromonas spp.</title>
        <authorList>
            <person name="Dubey S."/>
            <person name="Sorum H."/>
            <person name="Munangandu H.M."/>
        </authorList>
    </citation>
    <scope>NUCLEOTIDE SEQUENCE</scope>
    <source>
        <strain evidence="2">SD/21-15</strain>
    </source>
</reference>
<proteinExistence type="predicted"/>
<name>A0AAW5RSR0_AERME</name>
<dbReference type="Proteomes" id="UP001208651">
    <property type="component" value="Unassembled WGS sequence"/>
</dbReference>
<sequence length="95" mass="9141">SEPAAEVDPKKAAIAAAIARAKAKKAAEAQGDGPVVAGETSVNTTDNAVEAPAAASGPAAEVDPKKAAIAAAIARAKAKKLAAEAASSPSTDKSH</sequence>
<evidence type="ECO:0000313" key="3">
    <source>
        <dbReference type="Proteomes" id="UP001208651"/>
    </source>
</evidence>
<gene>
    <name evidence="2" type="ORF">LZT28_21405</name>
</gene>
<evidence type="ECO:0000256" key="1">
    <source>
        <dbReference type="SAM" id="MobiDB-lite"/>
    </source>
</evidence>
<accession>A0AAW5RSR0</accession>